<evidence type="ECO:0000313" key="2">
    <source>
        <dbReference type="Proteomes" id="UP000246964"/>
    </source>
</evidence>
<reference evidence="1 2" key="1">
    <citation type="submission" date="2018-05" db="EMBL/GenBank/DDBJ databases">
        <title>Freshwater and sediment microbial communities from various areas in North America, analyzing microbe dynamics in response to fracking.</title>
        <authorList>
            <person name="Lamendella R."/>
        </authorList>
    </citation>
    <scope>NUCLEOTIDE SEQUENCE [LARGE SCALE GENOMIC DNA]</scope>
    <source>
        <strain evidence="1 2">125B1</strain>
    </source>
</reference>
<evidence type="ECO:0000313" key="1">
    <source>
        <dbReference type="EMBL" id="PWW09306.1"/>
    </source>
</evidence>
<gene>
    <name evidence="1" type="ORF">DET45_12043</name>
</gene>
<accession>A0A317Q1A1</accession>
<protein>
    <submittedName>
        <fullName evidence="1">Uncharacterized protein</fullName>
    </submittedName>
</protein>
<dbReference type="Proteomes" id="UP000246964">
    <property type="component" value="Unassembled WGS sequence"/>
</dbReference>
<name>A0A317Q1A1_9GAMM</name>
<sequence>MNTASTEQNTSSLSKCMVELAQGRSCASIAIPVPKVQQELRKGINACEIDSLQHFIPIPLIIGALGLTERTVKLKVANQLKLNASQSDTLLHLVRTWCKLLSFFDGHCDLLLMWLDSEARALEQTQPRLLMQTAYGRNVLLKLIDEMRVCGIA</sequence>
<comment type="caution">
    <text evidence="1">The sequence shown here is derived from an EMBL/GenBank/DDBJ whole genome shotgun (WGS) entry which is preliminary data.</text>
</comment>
<proteinExistence type="predicted"/>
<dbReference type="EMBL" id="QGTT01000020">
    <property type="protein sequence ID" value="PWW09306.1"/>
    <property type="molecule type" value="Genomic_DNA"/>
</dbReference>
<dbReference type="AlphaFoldDB" id="A0A317Q1A1"/>
<organism evidence="1 2">
    <name type="scientific">Pseudidiomarina maritima</name>
    <dbReference type="NCBI Taxonomy" id="519453"/>
    <lineage>
        <taxon>Bacteria</taxon>
        <taxon>Pseudomonadati</taxon>
        <taxon>Pseudomonadota</taxon>
        <taxon>Gammaproteobacteria</taxon>
        <taxon>Alteromonadales</taxon>
        <taxon>Idiomarinaceae</taxon>
        <taxon>Pseudidiomarina</taxon>
    </lineage>
</organism>
<keyword evidence="2" id="KW-1185">Reference proteome</keyword>